<gene>
    <name evidence="1" type="ORF">DGYR_LOCUS5352</name>
</gene>
<proteinExistence type="predicted"/>
<comment type="caution">
    <text evidence="1">The sequence shown here is derived from an EMBL/GenBank/DDBJ whole genome shotgun (WGS) entry which is preliminary data.</text>
</comment>
<name>A0A7I8VKE6_9ANNE</name>
<dbReference type="EMBL" id="CAJFCJ010000006">
    <property type="protein sequence ID" value="CAD5116758.1"/>
    <property type="molecule type" value="Genomic_DNA"/>
</dbReference>
<protein>
    <submittedName>
        <fullName evidence="1">DgyrCDS5613</fullName>
    </submittedName>
</protein>
<keyword evidence="2" id="KW-1185">Reference proteome</keyword>
<sequence length="333" mass="39500">MDVCYGKTQEMLVATVDDDQLNSRGERPFPASPFPPAPPFSPAGMAKLLLEPFFIRGTEVGNYREPLPLKDLTKRQCESLIQNLGQIRYSLNATFQFPFCSSQLSELIEIKRYKENMLPVRLDHCLNWDRKRSRKYKKELALNELTEHESQCKNEDLAICVARYKRIRSYLKLHPNNFTDDGLVELEQEMKKTIRCMEKYNSKMNNKLLEGCVYDRYIFKPNVWNTNKASWKAFLGGCLINYNFQQYRCSYPFVYESDVCDKRNYKKKFKKHFDCVREVREQMGGPQNCGYYDDKFEKFLNKKTRERCSVRRQFQKQIEESKKPCSSPHYKVQ</sequence>
<evidence type="ECO:0000313" key="2">
    <source>
        <dbReference type="Proteomes" id="UP000549394"/>
    </source>
</evidence>
<accession>A0A7I8VKE6</accession>
<dbReference type="Proteomes" id="UP000549394">
    <property type="component" value="Unassembled WGS sequence"/>
</dbReference>
<evidence type="ECO:0000313" key="1">
    <source>
        <dbReference type="EMBL" id="CAD5116758.1"/>
    </source>
</evidence>
<organism evidence="1 2">
    <name type="scientific">Dimorphilus gyrociliatus</name>
    <dbReference type="NCBI Taxonomy" id="2664684"/>
    <lineage>
        <taxon>Eukaryota</taxon>
        <taxon>Metazoa</taxon>
        <taxon>Spiralia</taxon>
        <taxon>Lophotrochozoa</taxon>
        <taxon>Annelida</taxon>
        <taxon>Polychaeta</taxon>
        <taxon>Polychaeta incertae sedis</taxon>
        <taxon>Dinophilidae</taxon>
        <taxon>Dimorphilus</taxon>
    </lineage>
</organism>
<reference evidence="1 2" key="1">
    <citation type="submission" date="2020-08" db="EMBL/GenBank/DDBJ databases">
        <authorList>
            <person name="Hejnol A."/>
        </authorList>
    </citation>
    <scope>NUCLEOTIDE SEQUENCE [LARGE SCALE GENOMIC DNA]</scope>
</reference>
<dbReference type="AlphaFoldDB" id="A0A7I8VKE6"/>